<feature type="domain" description="Autophagy-related protein 11 C-terminal" evidence="10">
    <location>
        <begin position="917"/>
        <end position="1033"/>
    </location>
</feature>
<name>R7SGF6_FOMME</name>
<keyword evidence="2 6" id="KW-0813">Transport</keyword>
<keyword evidence="3 6" id="KW-0653">Protein transport</keyword>
<keyword evidence="5 7" id="KW-0175">Coiled coil</keyword>
<keyword evidence="4 6" id="KW-0072">Autophagy</keyword>
<dbReference type="InterPro" id="IPR019460">
    <property type="entry name" value="Atg11_C"/>
</dbReference>
<dbReference type="Pfam" id="PF10377">
    <property type="entry name" value="ATG11"/>
    <property type="match status" value="1"/>
</dbReference>
<comment type="similarity">
    <text evidence="1 6">Belongs to the ATG11 family.</text>
</comment>
<evidence type="ECO:0000313" key="12">
    <source>
        <dbReference type="Proteomes" id="UP000053630"/>
    </source>
</evidence>
<feature type="coiled-coil region" evidence="7">
    <location>
        <begin position="546"/>
        <end position="813"/>
    </location>
</feature>
<feature type="compositionally biased region" description="Basic and acidic residues" evidence="8">
    <location>
        <begin position="1238"/>
        <end position="1248"/>
    </location>
</feature>
<comment type="subunit">
    <text evidence="6">Homodimer.</text>
</comment>
<dbReference type="InterPro" id="IPR040040">
    <property type="entry name" value="ATG11"/>
</dbReference>
<evidence type="ECO:0000259" key="10">
    <source>
        <dbReference type="Pfam" id="PF10377"/>
    </source>
</evidence>
<dbReference type="Pfam" id="PF04108">
    <property type="entry name" value="ATG17_like"/>
    <property type="match status" value="1"/>
</dbReference>
<feature type="domain" description="Autophagy protein ATG17-like" evidence="9">
    <location>
        <begin position="113"/>
        <end position="423"/>
    </location>
</feature>
<feature type="region of interest" description="Disordered" evidence="8">
    <location>
        <begin position="863"/>
        <end position="896"/>
    </location>
</feature>
<dbReference type="eggNOG" id="ENOG502QVZE">
    <property type="taxonomic scope" value="Eukaryota"/>
</dbReference>
<sequence>MLYICRAEDGEVFQVEASFQDIERSDSLEQFIQHETGIDQEAALAYLSDGRRLTNENIRDLAGAQDDTIFVFNKYYLDYAMHEVLRELRVQPRLQPPIEDTISSTPPFRPHQLAAAYLHTANAHYNFVERTAGSVRQQSAALKIASHSLDLNILALQDAFDPFAQNARQTLDNQSQLLASLDADLAAIAGVRIHPAFLRSNTRKAIEAGEQARTLGNYVSNDKMRQVAQGCAQARDDLFMQFVQAEECMTRLIEGADQIRTTLQTNHVLERAESSERRARDAFEKINDIASRIDTTNSDTLLPELKQADVLLRNEVEGITDTKNLSTELCIGALRRISVLNADLVQLPSLMTKLQNDFRSLKSFAHIQRLHNMVYAYGATIIEVVRRKEFSQFFYRRAQTILEVMAKLTAAERRRRQVYSAEVQRQLPFETRGLDDSVPSIDFSPSGGKDLDSEQGYSLERSDVDAFIQVIDDLQRNLQADPRTATHSLQDTRAGLLKLIERMDGIEASFEKVVERSLLSSSRMSFSRRRLTDADEAAFHELSEKVVVLEREKREQDDAFNKEREEYQAEIARLKSELENSSGSADQEREQAEALTREVHSLRTQNESETAARRILEQRHSELLANVEALQKGQAEALAEATNRTQEVETLKLELSRVRDEHDEVKKLEATHAKRIEQLLSDQAETLRSLADARGRGEDLRAQIEAARSENAAANRTLREVSEQKERLLRAQALEHDRIMRDHIAEADGDRAVLEQRFFEARAQLEEHERQLKEASTEIELLHVDAVTCREELQRTEHELREARHVERVLRNDLSEGRASQSDFEQKIADRDRLVAQILDVAIAFRDCHTKAFATLQPLSVHPSTAMRNGVNPSESVVLSPPRLPTSPLREDATPIDPTDPAAALEILRSYDLDSFSETVAKVGSVVRKWQKQCREYRERAKGKITFRNFAKGDLALFLPTRNSVSKPWAAFNVSFPHYFLNATGRLAEQLKSREWIVARITSINERIVDARDPTSNPYGLGDGIKYYMLEVEDWTRPGADSAKRRKSSAKQTQEQLSSSPPLERPISPPLDDSAQTSSSAAEPLGATRSPNSHLFPVRSRSNSASAGPSSLSRLLAQANPTENALETIPGTPPVQSRSRTPSPSNRVTGPPPPSPTRVATLAHSPSVPSPLRPGSRASSTSRVSFSGGRIAPFPKGSAVAGSSSKAAPTTALSSEHPVNSPPTPSTSSGAMAGTRSSVDETGKHDRYASSPVDSSAPSPTQSVSEGMSNVLMNRRRTTSEHVLPTTLVKISKRSPTNLSNASKTGSTTTSTTATSALASLLPFNMSMSLGRRRKAAADSDSVGQTTSGQSVVNAGSSNPDPNSVSTPSSPVETANTGEAGIAEHPTPASELLKKFDT</sequence>
<dbReference type="GO" id="GO:1903599">
    <property type="term" value="P:positive regulation of autophagy of mitochondrion"/>
    <property type="evidence" value="ECO:0007669"/>
    <property type="project" value="UniProtKB-UniRule"/>
</dbReference>
<feature type="region of interest" description="Disordered" evidence="8">
    <location>
        <begin position="1331"/>
        <end position="1398"/>
    </location>
</feature>
<feature type="region of interest" description="Disordered" evidence="8">
    <location>
        <begin position="1039"/>
        <end position="1314"/>
    </location>
</feature>
<dbReference type="GO" id="GO:0000422">
    <property type="term" value="P:autophagy of mitochondrion"/>
    <property type="evidence" value="ECO:0007669"/>
    <property type="project" value="TreeGrafter"/>
</dbReference>
<evidence type="ECO:0000256" key="3">
    <source>
        <dbReference type="ARBA" id="ARBA00022927"/>
    </source>
</evidence>
<dbReference type="GO" id="GO:0034045">
    <property type="term" value="C:phagophore assembly site membrane"/>
    <property type="evidence" value="ECO:0007669"/>
    <property type="project" value="UniProtKB-SubCell"/>
</dbReference>
<evidence type="ECO:0000256" key="1">
    <source>
        <dbReference type="ARBA" id="ARBA00009729"/>
    </source>
</evidence>
<dbReference type="EMBL" id="JH717985">
    <property type="protein sequence ID" value="EJC97791.1"/>
    <property type="molecule type" value="Genomic_DNA"/>
</dbReference>
<evidence type="ECO:0000256" key="2">
    <source>
        <dbReference type="ARBA" id="ARBA00022448"/>
    </source>
</evidence>
<keyword evidence="12" id="KW-1185">Reference proteome</keyword>
<gene>
    <name evidence="11" type="ORF">FOMMEDRAFT_171549</name>
</gene>
<proteinExistence type="inferred from homology"/>
<evidence type="ECO:0000256" key="7">
    <source>
        <dbReference type="SAM" id="Coils"/>
    </source>
</evidence>
<feature type="region of interest" description="Disordered" evidence="8">
    <location>
        <begin position="436"/>
        <end position="455"/>
    </location>
</feature>
<dbReference type="PANTHER" id="PTHR13222">
    <property type="entry name" value="RB1-INDUCIBLE COILED-COIL"/>
    <property type="match status" value="1"/>
</dbReference>
<dbReference type="OrthoDB" id="447953at2759"/>
<dbReference type="PANTHER" id="PTHR13222:SF1">
    <property type="entry name" value="RB1-INDUCIBLE COILED-COIL PROTEIN 1"/>
    <property type="match status" value="1"/>
</dbReference>
<dbReference type="GO" id="GO:1990316">
    <property type="term" value="C:Atg1/ULK1 kinase complex"/>
    <property type="evidence" value="ECO:0007669"/>
    <property type="project" value="TreeGrafter"/>
</dbReference>
<dbReference type="GeneID" id="18677343"/>
<dbReference type="GO" id="GO:0015031">
    <property type="term" value="P:protein transport"/>
    <property type="evidence" value="ECO:0007669"/>
    <property type="project" value="UniProtKB-KW"/>
</dbReference>
<dbReference type="KEGG" id="fme:FOMMEDRAFT_171549"/>
<dbReference type="OMA" id="GLRWYLI"/>
<feature type="compositionally biased region" description="Polar residues" evidence="8">
    <location>
        <begin position="1261"/>
        <end position="1272"/>
    </location>
</feature>
<feature type="compositionally biased region" description="Low complexity" evidence="8">
    <location>
        <begin position="1175"/>
        <end position="1208"/>
    </location>
</feature>
<dbReference type="GO" id="GO:0034727">
    <property type="term" value="P:piecemeal microautophagy of the nucleus"/>
    <property type="evidence" value="ECO:0007669"/>
    <property type="project" value="TreeGrafter"/>
</dbReference>
<feature type="compositionally biased region" description="Polar residues" evidence="8">
    <location>
        <begin position="1342"/>
        <end position="1377"/>
    </location>
</feature>
<protein>
    <recommendedName>
        <fullName evidence="6">Autophagy-related protein 11</fullName>
    </recommendedName>
</protein>
<evidence type="ECO:0000259" key="9">
    <source>
        <dbReference type="Pfam" id="PF04108"/>
    </source>
</evidence>
<comment type="subcellular location">
    <subcellularLocation>
        <location evidence="6">Preautophagosomal structure membrane</location>
        <topology evidence="6">Peripheral membrane protein</topology>
    </subcellularLocation>
    <subcellularLocation>
        <location evidence="6">Vacuole membrane</location>
        <topology evidence="6">Peripheral membrane protein</topology>
    </subcellularLocation>
    <text evidence="6">During pexophagy, accumulates in the vacuolar membrane region, where the peroxisomes contact the vacuole.</text>
</comment>
<feature type="compositionally biased region" description="Low complexity" evidence="8">
    <location>
        <begin position="1249"/>
        <end position="1260"/>
    </location>
</feature>
<keyword evidence="6" id="KW-0472">Membrane</keyword>
<dbReference type="RefSeq" id="XP_007272008.1">
    <property type="nucleotide sequence ID" value="XM_007271946.1"/>
</dbReference>
<feature type="compositionally biased region" description="Polar residues" evidence="8">
    <location>
        <begin position="1134"/>
        <end position="1148"/>
    </location>
</feature>
<feature type="compositionally biased region" description="Polar residues" evidence="8">
    <location>
        <begin position="1294"/>
        <end position="1306"/>
    </location>
</feature>
<comment type="function">
    <text evidence="6">Involved in cytoplasm to vacuole transport (Cvt), pexophagy, mitophagy and nucleophagy. Recruits mitochondria for their selective degradation via autophagy (mitophagy) during starvation. Works as scaffold proteins that recruit ATG proteins to the pre-autophagosome (PAS), the site of vesicle/autophagosome formation. Required for the Cvt vesicles completion.</text>
</comment>
<dbReference type="GO" id="GO:0060090">
    <property type="term" value="F:molecular adaptor activity"/>
    <property type="evidence" value="ECO:0007669"/>
    <property type="project" value="TreeGrafter"/>
</dbReference>
<reference evidence="12" key="1">
    <citation type="journal article" date="2012" name="Science">
        <title>The Paleozoic origin of enzymatic lignin decomposition reconstructed from 31 fungal genomes.</title>
        <authorList>
            <person name="Floudas D."/>
            <person name="Binder M."/>
            <person name="Riley R."/>
            <person name="Barry K."/>
            <person name="Blanchette R.A."/>
            <person name="Henrissat B."/>
            <person name="Martinez A.T."/>
            <person name="Otillar R."/>
            <person name="Spatafora J.W."/>
            <person name="Yadav J.S."/>
            <person name="Aerts A."/>
            <person name="Benoit I."/>
            <person name="Boyd A."/>
            <person name="Carlson A."/>
            <person name="Copeland A."/>
            <person name="Coutinho P.M."/>
            <person name="de Vries R.P."/>
            <person name="Ferreira P."/>
            <person name="Findley K."/>
            <person name="Foster B."/>
            <person name="Gaskell J."/>
            <person name="Glotzer D."/>
            <person name="Gorecki P."/>
            <person name="Heitman J."/>
            <person name="Hesse C."/>
            <person name="Hori C."/>
            <person name="Igarashi K."/>
            <person name="Jurgens J.A."/>
            <person name="Kallen N."/>
            <person name="Kersten P."/>
            <person name="Kohler A."/>
            <person name="Kuees U."/>
            <person name="Kumar T.K.A."/>
            <person name="Kuo A."/>
            <person name="LaButti K."/>
            <person name="Larrondo L.F."/>
            <person name="Lindquist E."/>
            <person name="Ling A."/>
            <person name="Lombard V."/>
            <person name="Lucas S."/>
            <person name="Lundell T."/>
            <person name="Martin R."/>
            <person name="McLaughlin D.J."/>
            <person name="Morgenstern I."/>
            <person name="Morin E."/>
            <person name="Murat C."/>
            <person name="Nagy L.G."/>
            <person name="Nolan M."/>
            <person name="Ohm R.A."/>
            <person name="Patyshakuliyeva A."/>
            <person name="Rokas A."/>
            <person name="Ruiz-Duenas F.J."/>
            <person name="Sabat G."/>
            <person name="Salamov A."/>
            <person name="Samejima M."/>
            <person name="Schmutz J."/>
            <person name="Slot J.C."/>
            <person name="St John F."/>
            <person name="Stenlid J."/>
            <person name="Sun H."/>
            <person name="Sun S."/>
            <person name="Syed K."/>
            <person name="Tsang A."/>
            <person name="Wiebenga A."/>
            <person name="Young D."/>
            <person name="Pisabarro A."/>
            <person name="Eastwood D.C."/>
            <person name="Martin F."/>
            <person name="Cullen D."/>
            <person name="Grigoriev I.V."/>
            <person name="Hibbett D.S."/>
        </authorList>
    </citation>
    <scope>NUCLEOTIDE SEQUENCE [LARGE SCALE GENOMIC DNA]</scope>
    <source>
        <strain evidence="12">MF3/22</strain>
    </source>
</reference>
<dbReference type="GO" id="GO:0061709">
    <property type="term" value="P:reticulophagy"/>
    <property type="evidence" value="ECO:0007669"/>
    <property type="project" value="TreeGrafter"/>
</dbReference>
<keyword evidence="6" id="KW-0926">Vacuole</keyword>
<dbReference type="GO" id="GO:0005774">
    <property type="term" value="C:vacuolar membrane"/>
    <property type="evidence" value="ECO:0007669"/>
    <property type="project" value="UniProtKB-SubCell"/>
</dbReference>
<dbReference type="GO" id="GO:0000045">
    <property type="term" value="P:autophagosome assembly"/>
    <property type="evidence" value="ECO:0007669"/>
    <property type="project" value="UniProtKB-UniRule"/>
</dbReference>
<evidence type="ECO:0000313" key="11">
    <source>
        <dbReference type="EMBL" id="EJC97791.1"/>
    </source>
</evidence>
<feature type="compositionally biased region" description="Low complexity" evidence="8">
    <location>
        <begin position="1099"/>
        <end position="1117"/>
    </location>
</feature>
<evidence type="ECO:0000256" key="5">
    <source>
        <dbReference type="ARBA" id="ARBA00023054"/>
    </source>
</evidence>
<evidence type="ECO:0000256" key="4">
    <source>
        <dbReference type="ARBA" id="ARBA00023006"/>
    </source>
</evidence>
<feature type="compositionally biased region" description="Polar residues" evidence="8">
    <location>
        <begin position="863"/>
        <end position="875"/>
    </location>
</feature>
<dbReference type="GO" id="GO:0019901">
    <property type="term" value="F:protein kinase binding"/>
    <property type="evidence" value="ECO:0007669"/>
    <property type="project" value="TreeGrafter"/>
</dbReference>
<evidence type="ECO:0000256" key="6">
    <source>
        <dbReference type="RuleBase" id="RU367075"/>
    </source>
</evidence>
<organism evidence="11 12">
    <name type="scientific">Fomitiporia mediterranea (strain MF3/22)</name>
    <name type="common">Grapevine white-rot fungus</name>
    <dbReference type="NCBI Taxonomy" id="694068"/>
    <lineage>
        <taxon>Eukaryota</taxon>
        <taxon>Fungi</taxon>
        <taxon>Dikarya</taxon>
        <taxon>Basidiomycota</taxon>
        <taxon>Agaricomycotina</taxon>
        <taxon>Agaricomycetes</taxon>
        <taxon>Hymenochaetales</taxon>
        <taxon>Hymenochaetaceae</taxon>
        <taxon>Fomitiporia</taxon>
    </lineage>
</organism>
<evidence type="ECO:0000256" key="8">
    <source>
        <dbReference type="SAM" id="MobiDB-lite"/>
    </source>
</evidence>
<dbReference type="Proteomes" id="UP000053630">
    <property type="component" value="Unassembled WGS sequence"/>
</dbReference>
<accession>R7SGF6</accession>
<feature type="compositionally biased region" description="Polar residues" evidence="8">
    <location>
        <begin position="1050"/>
        <end position="1061"/>
    </location>
</feature>
<dbReference type="GO" id="GO:0034517">
    <property type="term" value="P:ribophagy"/>
    <property type="evidence" value="ECO:0007669"/>
    <property type="project" value="TreeGrafter"/>
</dbReference>
<dbReference type="InterPro" id="IPR045326">
    <property type="entry name" value="ATG17-like_dom"/>
</dbReference>